<evidence type="ECO:0000313" key="5">
    <source>
        <dbReference type="EMBL" id="EDO15658.1"/>
    </source>
</evidence>
<protein>
    <recommendedName>
        <fullName evidence="4">DUF676 domain-containing protein</fullName>
    </recommendedName>
</protein>
<keyword evidence="3" id="KW-0472">Membrane</keyword>
<evidence type="ECO:0000313" key="6">
    <source>
        <dbReference type="Proteomes" id="UP000000267"/>
    </source>
</evidence>
<dbReference type="eggNOG" id="KOG4372">
    <property type="taxonomic scope" value="Eukaryota"/>
</dbReference>
<dbReference type="GeneID" id="5543762"/>
<organism evidence="6">
    <name type="scientific">Vanderwaltozyma polyspora (strain ATCC 22028 / DSM 70294 / BCRC 21397 / CBS 2163 / NBRC 10782 / NRRL Y-8283 / UCD 57-17)</name>
    <name type="common">Kluyveromyces polysporus</name>
    <dbReference type="NCBI Taxonomy" id="436907"/>
    <lineage>
        <taxon>Eukaryota</taxon>
        <taxon>Fungi</taxon>
        <taxon>Dikarya</taxon>
        <taxon>Ascomycota</taxon>
        <taxon>Saccharomycotina</taxon>
        <taxon>Saccharomycetes</taxon>
        <taxon>Saccharomycetales</taxon>
        <taxon>Saccharomycetaceae</taxon>
        <taxon>Vanderwaltozyma</taxon>
    </lineage>
</organism>
<accession>A7TQ09</accession>
<keyword evidence="3" id="KW-0812">Transmembrane</keyword>
<dbReference type="InterPro" id="IPR044294">
    <property type="entry name" value="Lipase-like"/>
</dbReference>
<dbReference type="GO" id="GO:0055088">
    <property type="term" value="P:lipid homeostasis"/>
    <property type="evidence" value="ECO:0007669"/>
    <property type="project" value="EnsemblFungi"/>
</dbReference>
<dbReference type="InterPro" id="IPR029058">
    <property type="entry name" value="AB_hydrolase_fold"/>
</dbReference>
<evidence type="ECO:0000259" key="4">
    <source>
        <dbReference type="Pfam" id="PF05057"/>
    </source>
</evidence>
<dbReference type="OrthoDB" id="273452at2759"/>
<proteinExistence type="inferred from homology"/>
<feature type="domain" description="DUF676" evidence="4">
    <location>
        <begin position="48"/>
        <end position="259"/>
    </location>
</feature>
<dbReference type="GO" id="GO:0005811">
    <property type="term" value="C:lipid droplet"/>
    <property type="evidence" value="ECO:0007669"/>
    <property type="project" value="EnsemblFungi"/>
</dbReference>
<dbReference type="AlphaFoldDB" id="A7TQ09"/>
<dbReference type="PhylomeDB" id="A7TQ09"/>
<reference evidence="5 6" key="1">
    <citation type="journal article" date="2007" name="Proc. Natl. Acad. Sci. U.S.A.">
        <title>Independent sorting-out of thousands of duplicated gene pairs in two yeast species descended from a whole-genome duplication.</title>
        <authorList>
            <person name="Scannell D.R."/>
            <person name="Frank A.C."/>
            <person name="Conant G.C."/>
            <person name="Byrne K.P."/>
            <person name="Woolfit M."/>
            <person name="Wolfe K.H."/>
        </authorList>
    </citation>
    <scope>NUCLEOTIDE SEQUENCE [LARGE SCALE GENOMIC DNA]</scope>
    <source>
        <strain evidence="6">ATCC 22028 / DSM 70294 / BCRC 21397 / CBS 2163 / NBRC 10782 / NRRL Y-8283 / UCD 57-17</strain>
    </source>
</reference>
<dbReference type="GO" id="GO:0016042">
    <property type="term" value="P:lipid catabolic process"/>
    <property type="evidence" value="ECO:0007669"/>
    <property type="project" value="UniProtKB-KW"/>
</dbReference>
<dbReference type="OMA" id="DWIKIPV"/>
<name>A7TQ09_VANPO</name>
<comment type="similarity">
    <text evidence="1">Belongs to the putative lipase ROG1 family.</text>
</comment>
<dbReference type="InterPro" id="IPR007751">
    <property type="entry name" value="DUF676_lipase-like"/>
</dbReference>
<dbReference type="Gene3D" id="3.40.50.1820">
    <property type="entry name" value="alpha/beta hydrolase"/>
    <property type="match status" value="1"/>
</dbReference>
<dbReference type="Proteomes" id="UP000000267">
    <property type="component" value="Unassembled WGS sequence"/>
</dbReference>
<evidence type="ECO:0000256" key="3">
    <source>
        <dbReference type="SAM" id="Phobius"/>
    </source>
</evidence>
<dbReference type="KEGG" id="vpo:Kpol_473p17"/>
<dbReference type="PANTHER" id="PTHR12482">
    <property type="entry name" value="LIPASE ROG1-RELATED-RELATED"/>
    <property type="match status" value="1"/>
</dbReference>
<keyword evidence="6" id="KW-1185">Reference proteome</keyword>
<dbReference type="HOGENOM" id="CLU_027968_2_0_1"/>
<dbReference type="EMBL" id="DS480450">
    <property type="protein sequence ID" value="EDO15658.1"/>
    <property type="molecule type" value="Genomic_DNA"/>
</dbReference>
<keyword evidence="2" id="KW-0442">Lipid degradation</keyword>
<keyword evidence="3" id="KW-1133">Transmembrane helix</keyword>
<gene>
    <name evidence="5" type="ORF">Kpol_473p17</name>
</gene>
<evidence type="ECO:0000256" key="1">
    <source>
        <dbReference type="ARBA" id="ARBA00007920"/>
    </source>
</evidence>
<keyword evidence="2" id="KW-0443">Lipid metabolism</keyword>
<dbReference type="InParanoid" id="A7TQ09"/>
<sequence length="518" mass="59261">MFKGFRNLITNYKRMSCAFILLSVRWAELFSTAVVNKYTTIKFWDSMAKHLVILLHGLWGNYKHMDSLLEMFQKVINDRGSDSNDSDAGNSNSNFVFYSAMENAKFKTLDGIEIVGYRTLIEISQFIKNSKYQFNKISVIGYSLGGIIGRFIIGKMFTDCKEIFEGMQPILFLTLATPHVGVDFYNLNHSPGKAVLITILKSLGTTILGKSGKELFISNSENDILVKMTTGEFIEGLKKFQYRVVLANVKNDRTVPFYTSFITDSDPFLVTENCVKYNFDFNIPNASYSNLQPKILDLNELNSAVIHSKDEYTTEVKLKMLRRVPLIILLMIIFLPLALIINTGATIYRYIVTRQYRRMIKDGNTDALLRKGINGFDDKVRGFVEDTYESLISIDRDGNSDDLDITLETNEMSDDDETVYSGISWEEFVHTYSQNWKPENPNSYVKEFGTLPLDNNRKIIVKNLNELEWVKIPIYIKALNAHRDIVARNGLKQDTPNSVATVEFIGYLVRYLIKTSSK</sequence>
<feature type="transmembrane region" description="Helical" evidence="3">
    <location>
        <begin position="326"/>
        <end position="351"/>
    </location>
</feature>
<dbReference type="GO" id="GO:0047372">
    <property type="term" value="F:monoacylglycerol lipase activity"/>
    <property type="evidence" value="ECO:0007669"/>
    <property type="project" value="TreeGrafter"/>
</dbReference>
<dbReference type="FunCoup" id="A7TQ09">
    <property type="interactions" value="149"/>
</dbReference>
<dbReference type="Pfam" id="PF05057">
    <property type="entry name" value="DUF676"/>
    <property type="match status" value="1"/>
</dbReference>
<evidence type="ECO:0000256" key="2">
    <source>
        <dbReference type="ARBA" id="ARBA00022963"/>
    </source>
</evidence>
<dbReference type="GO" id="GO:0004622">
    <property type="term" value="F:phosphatidylcholine lysophospholipase activity"/>
    <property type="evidence" value="ECO:0007669"/>
    <property type="project" value="EnsemblFungi"/>
</dbReference>
<dbReference type="PANTHER" id="PTHR12482:SF24">
    <property type="entry name" value="LIPID DROPLET PHOSPHOLIPASE 1"/>
    <property type="match status" value="1"/>
</dbReference>
<dbReference type="RefSeq" id="XP_001643516.1">
    <property type="nucleotide sequence ID" value="XM_001643466.1"/>
</dbReference>
<dbReference type="SUPFAM" id="SSF53474">
    <property type="entry name" value="alpha/beta-Hydrolases"/>
    <property type="match status" value="1"/>
</dbReference>